<evidence type="ECO:0000256" key="1">
    <source>
        <dbReference type="ARBA" id="ARBA00004141"/>
    </source>
</evidence>
<evidence type="ECO:0000313" key="8">
    <source>
        <dbReference type="Proteomes" id="UP000184356"/>
    </source>
</evidence>
<evidence type="ECO:0000313" key="7">
    <source>
        <dbReference type="EMBL" id="OJJ59073.1"/>
    </source>
</evidence>
<evidence type="ECO:0000256" key="4">
    <source>
        <dbReference type="ARBA" id="ARBA00023136"/>
    </source>
</evidence>
<evidence type="ECO:0000256" key="3">
    <source>
        <dbReference type="ARBA" id="ARBA00022989"/>
    </source>
</evidence>
<evidence type="ECO:0008006" key="9">
    <source>
        <dbReference type="Google" id="ProtNLM"/>
    </source>
</evidence>
<dbReference type="InterPro" id="IPR011701">
    <property type="entry name" value="MFS"/>
</dbReference>
<feature type="transmembrane region" description="Helical" evidence="6">
    <location>
        <begin position="435"/>
        <end position="452"/>
    </location>
</feature>
<feature type="transmembrane region" description="Helical" evidence="6">
    <location>
        <begin position="165"/>
        <end position="184"/>
    </location>
</feature>
<evidence type="ECO:0000256" key="6">
    <source>
        <dbReference type="SAM" id="Phobius"/>
    </source>
</evidence>
<dbReference type="PANTHER" id="PTHR23507:SF31">
    <property type="entry name" value="TRANSPORTER, PUTATIVE (AFU_ORTHOLOGUE AFUA_2G14230)-RELATED"/>
    <property type="match status" value="1"/>
</dbReference>
<feature type="transmembrane region" description="Helical" evidence="6">
    <location>
        <begin position="65"/>
        <end position="83"/>
    </location>
</feature>
<protein>
    <recommendedName>
        <fullName evidence="9">Major facilitator superfamily (MFS) profile domain-containing protein</fullName>
    </recommendedName>
</protein>
<dbReference type="GO" id="GO:0016020">
    <property type="term" value="C:membrane"/>
    <property type="evidence" value="ECO:0007669"/>
    <property type="project" value="UniProtKB-SubCell"/>
</dbReference>
<dbReference type="InterPro" id="IPR036259">
    <property type="entry name" value="MFS_trans_sf"/>
</dbReference>
<dbReference type="Gene3D" id="1.20.1250.20">
    <property type="entry name" value="MFS general substrate transporter like domains"/>
    <property type="match status" value="2"/>
</dbReference>
<evidence type="ECO:0000256" key="2">
    <source>
        <dbReference type="ARBA" id="ARBA00022692"/>
    </source>
</evidence>
<dbReference type="VEuPathDB" id="FungiDB:ASPSYDRAFT_151595"/>
<gene>
    <name evidence="7" type="ORF">ASPSYDRAFT_151595</name>
</gene>
<feature type="transmembrane region" description="Helical" evidence="6">
    <location>
        <begin position="256"/>
        <end position="276"/>
    </location>
</feature>
<dbReference type="Proteomes" id="UP000184356">
    <property type="component" value="Unassembled WGS sequence"/>
</dbReference>
<feature type="transmembrane region" description="Helical" evidence="6">
    <location>
        <begin position="229"/>
        <end position="250"/>
    </location>
</feature>
<keyword evidence="3 6" id="KW-1133">Transmembrane helix</keyword>
<feature type="transmembrane region" description="Helical" evidence="6">
    <location>
        <begin position="492"/>
        <end position="515"/>
    </location>
</feature>
<dbReference type="GO" id="GO:0022857">
    <property type="term" value="F:transmembrane transporter activity"/>
    <property type="evidence" value="ECO:0007669"/>
    <property type="project" value="InterPro"/>
</dbReference>
<dbReference type="OrthoDB" id="194139at2759"/>
<dbReference type="AlphaFoldDB" id="A0A1L9TIF3"/>
<sequence>MSSDYQHQHHPYRDDNDRDEEDAPFLSQQSGERSGHVRGHSHSSAHNGEKGGVVMVINGAIRSRLMITLLAMILAVEVGFVMAGGPMTRIYEAIACREHFAEFDPTKIGPDGQVAEELCKGKEVQSEVAAVKGYMEFFEGVLSVFLAAPYGLLADRFGRKKALCFGIPGFILNCVIMFVVMWFSDIFPLRAVWASCLTFVFGGGPVVTIAIIFTMMADVTTEDERAMMFFRFGVASMAADFVSSAASSWLMVFNPWVPLIVGWSVVIVGVLMALFLPETKNAVTPRSLGPSGEMELESLAPPSGVRKTSVSSEKFTADRDEVDADSHFRDGPKPHSFFAALGSVFRSYLKPYAFILRTRRVLLLLSSFLVYRLSRGSSWFLVQYISARYNWTIAQANLLVSFKPALTIPLFLFIIPAISKYKLKGLKSNMKDLQLARASIIFLAVGTLGIGLSPSIAVLIPSLIVQTTGSGFAYLARSLITTLVKREETARLFTVIEVLQAIGNVIASLSITNVFQIGLELGGPWVGLAWMMTSTAFCLVGVSIWTFKLPSTAEDKPEGHGD</sequence>
<evidence type="ECO:0000256" key="5">
    <source>
        <dbReference type="SAM" id="MobiDB-lite"/>
    </source>
</evidence>
<dbReference type="STRING" id="1036612.A0A1L9TIF3"/>
<dbReference type="Pfam" id="PF07690">
    <property type="entry name" value="MFS_1"/>
    <property type="match status" value="1"/>
</dbReference>
<feature type="transmembrane region" description="Helical" evidence="6">
    <location>
        <begin position="527"/>
        <end position="547"/>
    </location>
</feature>
<organism evidence="7 8">
    <name type="scientific">Aspergillus sydowii CBS 593.65</name>
    <dbReference type="NCBI Taxonomy" id="1036612"/>
    <lineage>
        <taxon>Eukaryota</taxon>
        <taxon>Fungi</taxon>
        <taxon>Dikarya</taxon>
        <taxon>Ascomycota</taxon>
        <taxon>Pezizomycotina</taxon>
        <taxon>Eurotiomycetes</taxon>
        <taxon>Eurotiomycetidae</taxon>
        <taxon>Eurotiales</taxon>
        <taxon>Aspergillaceae</taxon>
        <taxon>Aspergillus</taxon>
        <taxon>Aspergillus subgen. Nidulantes</taxon>
    </lineage>
</organism>
<feature type="region of interest" description="Disordered" evidence="5">
    <location>
        <begin position="1"/>
        <end position="48"/>
    </location>
</feature>
<dbReference type="RefSeq" id="XP_040702879.1">
    <property type="nucleotide sequence ID" value="XM_040842112.1"/>
</dbReference>
<feature type="transmembrane region" description="Helical" evidence="6">
    <location>
        <begin position="134"/>
        <end position="153"/>
    </location>
</feature>
<proteinExistence type="predicted"/>
<dbReference type="GeneID" id="63758185"/>
<accession>A0A1L9TIF3</accession>
<dbReference type="PANTHER" id="PTHR23507">
    <property type="entry name" value="ZGC:174356"/>
    <property type="match status" value="1"/>
</dbReference>
<name>A0A1L9TIF3_9EURO</name>
<dbReference type="EMBL" id="KV878586">
    <property type="protein sequence ID" value="OJJ59073.1"/>
    <property type="molecule type" value="Genomic_DNA"/>
</dbReference>
<feature type="transmembrane region" description="Helical" evidence="6">
    <location>
        <begin position="405"/>
        <end position="423"/>
    </location>
</feature>
<feature type="transmembrane region" description="Helical" evidence="6">
    <location>
        <begin position="190"/>
        <end position="217"/>
    </location>
</feature>
<reference evidence="8" key="1">
    <citation type="journal article" date="2017" name="Genome Biol.">
        <title>Comparative genomics reveals high biological diversity and specific adaptations in the industrially and medically important fungal genus Aspergillus.</title>
        <authorList>
            <person name="de Vries R.P."/>
            <person name="Riley R."/>
            <person name="Wiebenga A."/>
            <person name="Aguilar-Osorio G."/>
            <person name="Amillis S."/>
            <person name="Uchima C.A."/>
            <person name="Anderluh G."/>
            <person name="Asadollahi M."/>
            <person name="Askin M."/>
            <person name="Barry K."/>
            <person name="Battaglia E."/>
            <person name="Bayram O."/>
            <person name="Benocci T."/>
            <person name="Braus-Stromeyer S.A."/>
            <person name="Caldana C."/>
            <person name="Canovas D."/>
            <person name="Cerqueira G.C."/>
            <person name="Chen F."/>
            <person name="Chen W."/>
            <person name="Choi C."/>
            <person name="Clum A."/>
            <person name="Dos Santos R.A."/>
            <person name="Damasio A.R."/>
            <person name="Diallinas G."/>
            <person name="Emri T."/>
            <person name="Fekete E."/>
            <person name="Flipphi M."/>
            <person name="Freyberg S."/>
            <person name="Gallo A."/>
            <person name="Gournas C."/>
            <person name="Habgood R."/>
            <person name="Hainaut M."/>
            <person name="Harispe M.L."/>
            <person name="Henrissat B."/>
            <person name="Hilden K.S."/>
            <person name="Hope R."/>
            <person name="Hossain A."/>
            <person name="Karabika E."/>
            <person name="Karaffa L."/>
            <person name="Karanyi Z."/>
            <person name="Krasevec N."/>
            <person name="Kuo A."/>
            <person name="Kusch H."/>
            <person name="LaButti K."/>
            <person name="Lagendijk E.L."/>
            <person name="Lapidus A."/>
            <person name="Levasseur A."/>
            <person name="Lindquist E."/>
            <person name="Lipzen A."/>
            <person name="Logrieco A.F."/>
            <person name="MacCabe A."/>
            <person name="Maekelae M.R."/>
            <person name="Malavazi I."/>
            <person name="Melin P."/>
            <person name="Meyer V."/>
            <person name="Mielnichuk N."/>
            <person name="Miskei M."/>
            <person name="Molnar A.P."/>
            <person name="Mule G."/>
            <person name="Ngan C.Y."/>
            <person name="Orejas M."/>
            <person name="Orosz E."/>
            <person name="Ouedraogo J.P."/>
            <person name="Overkamp K.M."/>
            <person name="Park H.-S."/>
            <person name="Perrone G."/>
            <person name="Piumi F."/>
            <person name="Punt P.J."/>
            <person name="Ram A.F."/>
            <person name="Ramon A."/>
            <person name="Rauscher S."/>
            <person name="Record E."/>
            <person name="Riano-Pachon D.M."/>
            <person name="Robert V."/>
            <person name="Roehrig J."/>
            <person name="Ruller R."/>
            <person name="Salamov A."/>
            <person name="Salih N.S."/>
            <person name="Samson R.A."/>
            <person name="Sandor E."/>
            <person name="Sanguinetti M."/>
            <person name="Schuetze T."/>
            <person name="Sepcic K."/>
            <person name="Shelest E."/>
            <person name="Sherlock G."/>
            <person name="Sophianopoulou V."/>
            <person name="Squina F.M."/>
            <person name="Sun H."/>
            <person name="Susca A."/>
            <person name="Todd R.B."/>
            <person name="Tsang A."/>
            <person name="Unkles S.E."/>
            <person name="van de Wiele N."/>
            <person name="van Rossen-Uffink D."/>
            <person name="Oliveira J.V."/>
            <person name="Vesth T.C."/>
            <person name="Visser J."/>
            <person name="Yu J.-H."/>
            <person name="Zhou M."/>
            <person name="Andersen M.R."/>
            <person name="Archer D.B."/>
            <person name="Baker S.E."/>
            <person name="Benoit I."/>
            <person name="Brakhage A.A."/>
            <person name="Braus G.H."/>
            <person name="Fischer R."/>
            <person name="Frisvad J.C."/>
            <person name="Goldman G.H."/>
            <person name="Houbraken J."/>
            <person name="Oakley B."/>
            <person name="Pocsi I."/>
            <person name="Scazzocchio C."/>
            <person name="Seiboth B."/>
            <person name="vanKuyk P.A."/>
            <person name="Wortman J."/>
            <person name="Dyer P.S."/>
            <person name="Grigoriev I.V."/>
        </authorList>
    </citation>
    <scope>NUCLEOTIDE SEQUENCE [LARGE SCALE GENOMIC DNA]</scope>
    <source>
        <strain evidence="8">CBS 593.65</strain>
    </source>
</reference>
<dbReference type="SUPFAM" id="SSF103473">
    <property type="entry name" value="MFS general substrate transporter"/>
    <property type="match status" value="1"/>
</dbReference>
<keyword evidence="8" id="KW-1185">Reference proteome</keyword>
<keyword evidence="2 6" id="KW-0812">Transmembrane</keyword>
<keyword evidence="4 6" id="KW-0472">Membrane</keyword>
<comment type="subcellular location">
    <subcellularLocation>
        <location evidence="1">Membrane</location>
        <topology evidence="1">Multi-pass membrane protein</topology>
    </subcellularLocation>
</comment>